<dbReference type="EMBL" id="RCUY01000009">
    <property type="protein sequence ID" value="RLP82390.1"/>
    <property type="molecule type" value="Genomic_DNA"/>
</dbReference>
<dbReference type="AlphaFoldDB" id="A0A3L7AS42"/>
<name>A0A3L7AS42_9MICO</name>
<gene>
    <name evidence="1" type="ORF">D9V34_11465</name>
</gene>
<dbReference type="RefSeq" id="WP_121688918.1">
    <property type="nucleotide sequence ID" value="NZ_RCUY01000009.1"/>
</dbReference>
<dbReference type="Proteomes" id="UP000269438">
    <property type="component" value="Unassembled WGS sequence"/>
</dbReference>
<accession>A0A3L7AS42</accession>
<dbReference type="OrthoDB" id="9806895at2"/>
<sequence length="115" mass="13143">MEMDPDTFDTLVNDVFEALPEEVTEGLENVAIAIEDLPEDGSLDLLGLYHGVDLTERGQYGFGEMPDLISLYRLPLLNYCEDEDDLREQVRITLVHEIGHYYGIDDEELHRLGWG</sequence>
<dbReference type="InterPro" id="IPR038555">
    <property type="entry name" value="Zincin_1_sf"/>
</dbReference>
<organism evidence="1 2">
    <name type="scientific">Mycetocola lacteus</name>
    <dbReference type="NCBI Taxonomy" id="76637"/>
    <lineage>
        <taxon>Bacteria</taxon>
        <taxon>Bacillati</taxon>
        <taxon>Actinomycetota</taxon>
        <taxon>Actinomycetes</taxon>
        <taxon>Micrococcales</taxon>
        <taxon>Microbacteriaceae</taxon>
        <taxon>Mycetocola</taxon>
    </lineage>
</organism>
<keyword evidence="2" id="KW-1185">Reference proteome</keyword>
<comment type="caution">
    <text evidence="1">The sequence shown here is derived from an EMBL/GenBank/DDBJ whole genome shotgun (WGS) entry which is preliminary data.</text>
</comment>
<evidence type="ECO:0000313" key="2">
    <source>
        <dbReference type="Proteomes" id="UP000269438"/>
    </source>
</evidence>
<dbReference type="CDD" id="cd12952">
    <property type="entry name" value="MMP_ACEL2062"/>
    <property type="match status" value="1"/>
</dbReference>
<dbReference type="SUPFAM" id="SSF55486">
    <property type="entry name" value="Metalloproteases ('zincins'), catalytic domain"/>
    <property type="match status" value="1"/>
</dbReference>
<reference evidence="1 2" key="1">
    <citation type="submission" date="2018-10" db="EMBL/GenBank/DDBJ databases">
        <authorList>
            <person name="Li J."/>
        </authorList>
    </citation>
    <scope>NUCLEOTIDE SEQUENCE [LARGE SCALE GENOMIC DNA]</scope>
    <source>
        <strain evidence="1 2">JCM 11654</strain>
    </source>
</reference>
<protein>
    <submittedName>
        <fullName evidence="1">Metallopeptidase family protein</fullName>
    </submittedName>
</protein>
<dbReference type="Gene3D" id="3.30.2010.20">
    <property type="match status" value="1"/>
</dbReference>
<dbReference type="Pfam" id="PF06262">
    <property type="entry name" value="Zincin_1"/>
    <property type="match status" value="1"/>
</dbReference>
<proteinExistence type="predicted"/>
<dbReference type="InterPro" id="IPR010428">
    <property type="entry name" value="Zincin_1"/>
</dbReference>
<evidence type="ECO:0000313" key="1">
    <source>
        <dbReference type="EMBL" id="RLP82390.1"/>
    </source>
</evidence>